<dbReference type="Pfam" id="PF00069">
    <property type="entry name" value="Pkinase"/>
    <property type="match status" value="1"/>
</dbReference>
<accession>A0A166NQ86</accession>
<gene>
    <name evidence="10" type="ORF">FIBSPDRAFT_734007</name>
</gene>
<keyword evidence="5" id="KW-0418">Kinase</keyword>
<dbReference type="GO" id="GO:0004674">
    <property type="term" value="F:protein serine/threonine kinase activity"/>
    <property type="evidence" value="ECO:0007669"/>
    <property type="project" value="UniProtKB-KW"/>
</dbReference>
<dbReference type="Proteomes" id="UP000076532">
    <property type="component" value="Unassembled WGS sequence"/>
</dbReference>
<evidence type="ECO:0000256" key="6">
    <source>
        <dbReference type="ARBA" id="ARBA00022840"/>
    </source>
</evidence>
<dbReference type="PROSITE" id="PS00108">
    <property type="entry name" value="PROTEIN_KINASE_ST"/>
    <property type="match status" value="1"/>
</dbReference>
<keyword evidence="4 7" id="KW-0547">Nucleotide-binding</keyword>
<evidence type="ECO:0000256" key="3">
    <source>
        <dbReference type="ARBA" id="ARBA00022679"/>
    </source>
</evidence>
<dbReference type="GO" id="GO:0005524">
    <property type="term" value="F:ATP binding"/>
    <property type="evidence" value="ECO:0007669"/>
    <property type="project" value="UniProtKB-UniRule"/>
</dbReference>
<evidence type="ECO:0000313" key="11">
    <source>
        <dbReference type="Proteomes" id="UP000076532"/>
    </source>
</evidence>
<evidence type="ECO:0000256" key="5">
    <source>
        <dbReference type="ARBA" id="ARBA00022777"/>
    </source>
</evidence>
<keyword evidence="3" id="KW-0808">Transferase</keyword>
<dbReference type="PROSITE" id="PS50011">
    <property type="entry name" value="PROTEIN_KINASE_DOM"/>
    <property type="match status" value="1"/>
</dbReference>
<dbReference type="OrthoDB" id="1043025at2759"/>
<dbReference type="InterPro" id="IPR011009">
    <property type="entry name" value="Kinase-like_dom_sf"/>
</dbReference>
<keyword evidence="6 7" id="KW-0067">ATP-binding</keyword>
<name>A0A166NQ86_9AGAM</name>
<dbReference type="PROSITE" id="PS00107">
    <property type="entry name" value="PROTEIN_KINASE_ATP"/>
    <property type="match status" value="1"/>
</dbReference>
<dbReference type="InterPro" id="IPR008271">
    <property type="entry name" value="Ser/Thr_kinase_AS"/>
</dbReference>
<dbReference type="Gene3D" id="1.10.510.10">
    <property type="entry name" value="Transferase(Phosphotransferase) domain 1"/>
    <property type="match status" value="1"/>
</dbReference>
<dbReference type="InterPro" id="IPR017441">
    <property type="entry name" value="Protein_kinase_ATP_BS"/>
</dbReference>
<dbReference type="PANTHER" id="PTHR48016:SF32">
    <property type="entry name" value="MITOGEN-ACTIVATED PROTEIN KINASE KINASE KINASE 4"/>
    <property type="match status" value="1"/>
</dbReference>
<evidence type="ECO:0000256" key="4">
    <source>
        <dbReference type="ARBA" id="ARBA00022741"/>
    </source>
</evidence>
<dbReference type="InterPro" id="IPR000719">
    <property type="entry name" value="Prot_kinase_dom"/>
</dbReference>
<dbReference type="GO" id="GO:0038066">
    <property type="term" value="P:p38MAPK cascade"/>
    <property type="evidence" value="ECO:0007669"/>
    <property type="project" value="TreeGrafter"/>
</dbReference>
<protein>
    <submittedName>
        <fullName evidence="10">Kinase-like protein</fullName>
    </submittedName>
</protein>
<dbReference type="AlphaFoldDB" id="A0A166NQ86"/>
<dbReference type="STRING" id="436010.A0A166NQ86"/>
<evidence type="ECO:0000313" key="10">
    <source>
        <dbReference type="EMBL" id="KZP25268.1"/>
    </source>
</evidence>
<dbReference type="SUPFAM" id="SSF56112">
    <property type="entry name" value="Protein kinase-like (PK-like)"/>
    <property type="match status" value="1"/>
</dbReference>
<keyword evidence="11" id="KW-1185">Reference proteome</keyword>
<evidence type="ECO:0000256" key="7">
    <source>
        <dbReference type="PROSITE-ProRule" id="PRU10141"/>
    </source>
</evidence>
<evidence type="ECO:0000256" key="1">
    <source>
        <dbReference type="ARBA" id="ARBA00006529"/>
    </source>
</evidence>
<dbReference type="CDD" id="cd06606">
    <property type="entry name" value="STKc_MAPKKK"/>
    <property type="match status" value="1"/>
</dbReference>
<organism evidence="10 11">
    <name type="scientific">Athelia psychrophila</name>
    <dbReference type="NCBI Taxonomy" id="1759441"/>
    <lineage>
        <taxon>Eukaryota</taxon>
        <taxon>Fungi</taxon>
        <taxon>Dikarya</taxon>
        <taxon>Basidiomycota</taxon>
        <taxon>Agaricomycotina</taxon>
        <taxon>Agaricomycetes</taxon>
        <taxon>Agaricomycetidae</taxon>
        <taxon>Atheliales</taxon>
        <taxon>Atheliaceae</taxon>
        <taxon>Athelia</taxon>
    </lineage>
</organism>
<sequence>MDLNIFEAAFLTVSDATEDGPLDALAVSFGLCDTGAFVTEPAGCGQEDDTICPILPTPSINSPPAHTTADHDSPAGFGSFDQLQVTFNWERGALLGTGASGSVHTAVVLDGPPQPEMAVKQIPIQEAFCLPHIQNEINVMCLLEHENVVKLLGTDRQAGSIFLFQELCAGGTLAQAIAEAEALDSRIEEALIQMHTIHLLEAIQHIHSEGVVHRDIKPENIVLLTDGVAKLADFGTAKIINASQDSRRDLNAPVSLIGAARDPLSKEHSFKGTIRYMSPDIVKSNNKGREGATDIWSLGCVVRELATGKKPWNGVDNESAMLYQIGYTQEAPLPEPGEMSEQGIQFIKRCLAIDPMDRPTAGELLQDPWIMDFRQKYT</sequence>
<keyword evidence="2 8" id="KW-0723">Serine/threonine-protein kinase</keyword>
<evidence type="ECO:0000256" key="8">
    <source>
        <dbReference type="RuleBase" id="RU000304"/>
    </source>
</evidence>
<proteinExistence type="inferred from homology"/>
<dbReference type="PANTHER" id="PTHR48016">
    <property type="entry name" value="MAP KINASE KINASE KINASE SSK2-RELATED-RELATED"/>
    <property type="match status" value="1"/>
</dbReference>
<dbReference type="InterPro" id="IPR050538">
    <property type="entry name" value="MAP_kinase_kinase_kinase"/>
</dbReference>
<comment type="similarity">
    <text evidence="1">Belongs to the protein kinase superfamily. STE Ser/Thr protein kinase family. MAP kinase kinase kinase subfamily.</text>
</comment>
<evidence type="ECO:0000256" key="2">
    <source>
        <dbReference type="ARBA" id="ARBA00022527"/>
    </source>
</evidence>
<feature type="binding site" evidence="7">
    <location>
        <position position="120"/>
    </location>
    <ligand>
        <name>ATP</name>
        <dbReference type="ChEBI" id="CHEBI:30616"/>
    </ligand>
</feature>
<evidence type="ECO:0000259" key="9">
    <source>
        <dbReference type="PROSITE" id="PS50011"/>
    </source>
</evidence>
<dbReference type="Gene3D" id="3.30.200.20">
    <property type="entry name" value="Phosphorylase Kinase, domain 1"/>
    <property type="match status" value="1"/>
</dbReference>
<feature type="domain" description="Protein kinase" evidence="9">
    <location>
        <begin position="89"/>
        <end position="370"/>
    </location>
</feature>
<reference evidence="10 11" key="1">
    <citation type="journal article" date="2016" name="Mol. Biol. Evol.">
        <title>Comparative Genomics of Early-Diverging Mushroom-Forming Fungi Provides Insights into the Origins of Lignocellulose Decay Capabilities.</title>
        <authorList>
            <person name="Nagy L.G."/>
            <person name="Riley R."/>
            <person name="Tritt A."/>
            <person name="Adam C."/>
            <person name="Daum C."/>
            <person name="Floudas D."/>
            <person name="Sun H."/>
            <person name="Yadav J.S."/>
            <person name="Pangilinan J."/>
            <person name="Larsson K.H."/>
            <person name="Matsuura K."/>
            <person name="Barry K."/>
            <person name="Labutti K."/>
            <person name="Kuo R."/>
            <person name="Ohm R.A."/>
            <person name="Bhattacharya S.S."/>
            <person name="Shirouzu T."/>
            <person name="Yoshinaga Y."/>
            <person name="Martin F.M."/>
            <person name="Grigoriev I.V."/>
            <person name="Hibbett D.S."/>
        </authorList>
    </citation>
    <scope>NUCLEOTIDE SEQUENCE [LARGE SCALE GENOMIC DNA]</scope>
    <source>
        <strain evidence="10 11">CBS 109695</strain>
    </source>
</reference>
<dbReference type="EMBL" id="KV417521">
    <property type="protein sequence ID" value="KZP25268.1"/>
    <property type="molecule type" value="Genomic_DNA"/>
</dbReference>
<dbReference type="SMART" id="SM00220">
    <property type="entry name" value="S_TKc"/>
    <property type="match status" value="1"/>
</dbReference>